<dbReference type="Proteomes" id="UP000585258">
    <property type="component" value="Unassembled WGS sequence"/>
</dbReference>
<keyword evidence="1" id="KW-0812">Transmembrane</keyword>
<proteinExistence type="predicted"/>
<dbReference type="RefSeq" id="WP_185163174.1">
    <property type="nucleotide sequence ID" value="NZ_JACKWY010000001.1"/>
</dbReference>
<dbReference type="AlphaFoldDB" id="A0A7X0S9A7"/>
<keyword evidence="1" id="KW-0472">Membrane</keyword>
<reference evidence="2 3" key="1">
    <citation type="submission" date="2020-08" db="EMBL/GenBank/DDBJ databases">
        <title>Clostridia isolated from Swiss meat.</title>
        <authorList>
            <person name="Wambui J."/>
            <person name="Stevens M.J.A."/>
            <person name="Stephan R."/>
        </authorList>
    </citation>
    <scope>NUCLEOTIDE SEQUENCE [LARGE SCALE GENOMIC DNA]</scope>
    <source>
        <strain evidence="2 3">CM001</strain>
    </source>
</reference>
<dbReference type="SUPFAM" id="SSF158560">
    <property type="entry name" value="BH3980-like"/>
    <property type="match status" value="1"/>
</dbReference>
<evidence type="ECO:0000313" key="2">
    <source>
        <dbReference type="EMBL" id="MBB6713345.1"/>
    </source>
</evidence>
<comment type="caution">
    <text evidence="2">The sequence shown here is derived from an EMBL/GenBank/DDBJ whole genome shotgun (WGS) entry which is preliminary data.</text>
</comment>
<feature type="transmembrane region" description="Helical" evidence="1">
    <location>
        <begin position="186"/>
        <end position="204"/>
    </location>
</feature>
<feature type="transmembrane region" description="Helical" evidence="1">
    <location>
        <begin position="117"/>
        <end position="140"/>
    </location>
</feature>
<feature type="transmembrane region" description="Helical" evidence="1">
    <location>
        <begin position="93"/>
        <end position="111"/>
    </location>
</feature>
<accession>A0A7X0S9A7</accession>
<organism evidence="2 3">
    <name type="scientific">Clostridium gasigenes</name>
    <dbReference type="NCBI Taxonomy" id="94869"/>
    <lineage>
        <taxon>Bacteria</taxon>
        <taxon>Bacillati</taxon>
        <taxon>Bacillota</taxon>
        <taxon>Clostridia</taxon>
        <taxon>Eubacteriales</taxon>
        <taxon>Clostridiaceae</taxon>
        <taxon>Clostridium</taxon>
    </lineage>
</organism>
<sequence length="214" mass="24530">MSSENRKNKYCLKGEFYEALEIVNMNLGGVVPNSFRKEVYSDLIDVFYRNQSDNKSFSDAMGCSLDDFIADIVDTYYSTLGGGEYINNLFQNAFLLSLLCEIFYIVNSLVVGESGALSFATIIIGTIGFISGLICFYCNYKIVYKLKGWNRRLFKTFLILAPLYVVILFQDSIYNLTKHILISKKLVLGIIILEAIIYIVLIFRNRFKKIKNIR</sequence>
<feature type="transmembrane region" description="Helical" evidence="1">
    <location>
        <begin position="152"/>
        <end position="174"/>
    </location>
</feature>
<dbReference type="EMBL" id="JACKWY010000001">
    <property type="protein sequence ID" value="MBB6713345.1"/>
    <property type="molecule type" value="Genomic_DNA"/>
</dbReference>
<evidence type="ECO:0000256" key="1">
    <source>
        <dbReference type="SAM" id="Phobius"/>
    </source>
</evidence>
<keyword evidence="1" id="KW-1133">Transmembrane helix</keyword>
<name>A0A7X0S9A7_9CLOT</name>
<protein>
    <submittedName>
        <fullName evidence="2">Uncharacterized protein</fullName>
    </submittedName>
</protein>
<gene>
    <name evidence="2" type="ORF">H7E68_01190</name>
</gene>
<evidence type="ECO:0000313" key="3">
    <source>
        <dbReference type="Proteomes" id="UP000585258"/>
    </source>
</evidence>